<gene>
    <name evidence="1" type="ORF">PFLmoz3_02828</name>
</gene>
<dbReference type="EMBL" id="LCYA01000077">
    <property type="protein sequence ID" value="KWV87545.1"/>
    <property type="molecule type" value="Genomic_DNA"/>
</dbReference>
<evidence type="ECO:0000313" key="2">
    <source>
        <dbReference type="Proteomes" id="UP000061348"/>
    </source>
</evidence>
<evidence type="ECO:0000313" key="1">
    <source>
        <dbReference type="EMBL" id="KWV87545.1"/>
    </source>
</evidence>
<dbReference type="Proteomes" id="UP000061348">
    <property type="component" value="Unassembled WGS sequence"/>
</dbReference>
<dbReference type="AlphaFoldDB" id="A0A109LGY5"/>
<sequence length="201" mass="21417">MRTAQLAVGIHQLGNHGDLQLVQVGFGHLLVGVTGFQVAADTSEQIHFPGHVQAQVVALAVDAFGGLARNLALAHIAAGAGGDHRHDVVGRVITDSPCRPQAGKGYAQITVAAQRLGYQLVERRIFELLPPDAFVLGMVIAFAVGGGRDIGRLQWLGLVVRAYGTGGERQHQQARQEYFHTHCCVSSFKALAALRASLRST</sequence>
<proteinExistence type="predicted"/>
<comment type="caution">
    <text evidence="1">The sequence shown here is derived from an EMBL/GenBank/DDBJ whole genome shotgun (WGS) entry which is preliminary data.</text>
</comment>
<organism evidence="1 2">
    <name type="scientific">Pseudomonas fluorescens</name>
    <dbReference type="NCBI Taxonomy" id="294"/>
    <lineage>
        <taxon>Bacteria</taxon>
        <taxon>Pseudomonadati</taxon>
        <taxon>Pseudomonadota</taxon>
        <taxon>Gammaproteobacteria</taxon>
        <taxon>Pseudomonadales</taxon>
        <taxon>Pseudomonadaceae</taxon>
        <taxon>Pseudomonas</taxon>
    </lineage>
</organism>
<accession>A0A109LGY5</accession>
<protein>
    <submittedName>
        <fullName evidence="1">Uncharacterized protein</fullName>
    </submittedName>
</protein>
<name>A0A109LGY5_PSEFL</name>
<reference evidence="1 2" key="1">
    <citation type="submission" date="2015-05" db="EMBL/GenBank/DDBJ databases">
        <title>A genomic and transcriptomic approach to investigate the blue pigment phenotype in Pseudomonas fluorescens.</title>
        <authorList>
            <person name="Andreani N.A."/>
            <person name="Cardazzo B."/>
        </authorList>
    </citation>
    <scope>NUCLEOTIDE SEQUENCE [LARGE SCALE GENOMIC DNA]</scope>
    <source>
        <strain evidence="1 2">Ps_22</strain>
    </source>
</reference>